<sequence length="52" mass="5962">MTYLFGFLEQEEGRHGGDVVMLSNIFSLINVDFDENNVLHVLGPFLDLKYTI</sequence>
<dbReference type="EMBL" id="CP045898">
    <property type="protein sequence ID" value="QQP40230.1"/>
    <property type="molecule type" value="Genomic_DNA"/>
</dbReference>
<organism evidence="1 2">
    <name type="scientific">Caligus rogercresseyi</name>
    <name type="common">Sea louse</name>
    <dbReference type="NCBI Taxonomy" id="217165"/>
    <lineage>
        <taxon>Eukaryota</taxon>
        <taxon>Metazoa</taxon>
        <taxon>Ecdysozoa</taxon>
        <taxon>Arthropoda</taxon>
        <taxon>Crustacea</taxon>
        <taxon>Multicrustacea</taxon>
        <taxon>Hexanauplia</taxon>
        <taxon>Copepoda</taxon>
        <taxon>Siphonostomatoida</taxon>
        <taxon>Caligidae</taxon>
        <taxon>Caligus</taxon>
    </lineage>
</organism>
<reference evidence="2" key="1">
    <citation type="submission" date="2021-01" db="EMBL/GenBank/DDBJ databases">
        <title>Caligus Genome Assembly.</title>
        <authorList>
            <person name="Gallardo-Escarate C."/>
        </authorList>
    </citation>
    <scope>NUCLEOTIDE SEQUENCE [LARGE SCALE GENOMIC DNA]</scope>
</reference>
<protein>
    <submittedName>
        <fullName evidence="1">Thioredoxin</fullName>
    </submittedName>
</protein>
<evidence type="ECO:0000313" key="1">
    <source>
        <dbReference type="EMBL" id="QQP40230.1"/>
    </source>
</evidence>
<proteinExistence type="predicted"/>
<keyword evidence="2" id="KW-1185">Reference proteome</keyword>
<gene>
    <name evidence="1" type="ORF">FKW44_014211</name>
</gene>
<accession>A0A7T8GZF9</accession>
<evidence type="ECO:0000313" key="2">
    <source>
        <dbReference type="Proteomes" id="UP000595437"/>
    </source>
</evidence>
<dbReference type="AlphaFoldDB" id="A0A7T8GZF9"/>
<name>A0A7T8GZF9_CALRO</name>
<dbReference type="Proteomes" id="UP000595437">
    <property type="component" value="Chromosome 9"/>
</dbReference>